<dbReference type="PANTHER" id="PTHR34473:SF3">
    <property type="entry name" value="TRANSMEMBRANE PROTEIN-RELATED"/>
    <property type="match status" value="1"/>
</dbReference>
<dbReference type="Pfam" id="PF03703">
    <property type="entry name" value="bPH_2"/>
    <property type="match status" value="1"/>
</dbReference>
<keyword evidence="4" id="KW-1185">Reference proteome</keyword>
<dbReference type="Proteomes" id="UP000029998">
    <property type="component" value="Unassembled WGS sequence"/>
</dbReference>
<reference evidence="3 4" key="1">
    <citation type="submission" date="2013-08" db="EMBL/GenBank/DDBJ databases">
        <title>Genome sequencing of Lysobacter.</title>
        <authorList>
            <person name="Zhang S."/>
            <person name="Wang G."/>
        </authorList>
    </citation>
    <scope>NUCLEOTIDE SEQUENCE [LARGE SCALE GENOMIC DNA]</scope>
    <source>
        <strain evidence="3 4">GH1-9</strain>
    </source>
</reference>
<evidence type="ECO:0000313" key="3">
    <source>
        <dbReference type="EMBL" id="KGM53258.1"/>
    </source>
</evidence>
<gene>
    <name evidence="3" type="ORF">N800_09295</name>
</gene>
<keyword evidence="1" id="KW-0812">Transmembrane</keyword>
<evidence type="ECO:0000256" key="1">
    <source>
        <dbReference type="SAM" id="Phobius"/>
    </source>
</evidence>
<organism evidence="3 4">
    <name type="scientific">Lysobacter daejeonensis GH1-9</name>
    <dbReference type="NCBI Taxonomy" id="1385517"/>
    <lineage>
        <taxon>Bacteria</taxon>
        <taxon>Pseudomonadati</taxon>
        <taxon>Pseudomonadota</taxon>
        <taxon>Gammaproteobacteria</taxon>
        <taxon>Lysobacterales</taxon>
        <taxon>Lysobacteraceae</taxon>
        <taxon>Aerolutibacter</taxon>
    </lineage>
</organism>
<comment type="caution">
    <text evidence="3">The sequence shown here is derived from an EMBL/GenBank/DDBJ whole genome shotgun (WGS) entry which is preliminary data.</text>
</comment>
<evidence type="ECO:0000259" key="2">
    <source>
        <dbReference type="Pfam" id="PF03703"/>
    </source>
</evidence>
<protein>
    <recommendedName>
        <fullName evidence="2">YdbS-like PH domain-containing protein</fullName>
    </recommendedName>
</protein>
<dbReference type="AlphaFoldDB" id="A0A0A0ET08"/>
<sequence length="177" mass="19211">MHSTLESHVPSDAADHGWQPLPLRARGLMALTGALQFALPGAGLAYVLGGVLAEALALPLAWPLRLLATGLLLVAAAGLGAWIGVRRYRHTHWRHDDLGLALRSGRLWRRETRVPATRVQHLDVTRGPLQRGRDLATLVVHTAGTQHSAVKLPNLDASDAERLRDALGRQIDHDDDA</sequence>
<dbReference type="RefSeq" id="WP_052108264.1">
    <property type="nucleotide sequence ID" value="NZ_AVPU01000035.1"/>
</dbReference>
<dbReference type="InterPro" id="IPR005182">
    <property type="entry name" value="YdbS-like_PH"/>
</dbReference>
<evidence type="ECO:0000313" key="4">
    <source>
        <dbReference type="Proteomes" id="UP000029998"/>
    </source>
</evidence>
<name>A0A0A0ET08_9GAMM</name>
<accession>A0A0A0ET08</accession>
<proteinExistence type="predicted"/>
<dbReference type="STRING" id="1385517.N800_09295"/>
<dbReference type="PANTHER" id="PTHR34473">
    <property type="entry name" value="UPF0699 TRANSMEMBRANE PROTEIN YDBS"/>
    <property type="match status" value="1"/>
</dbReference>
<feature type="transmembrane region" description="Helical" evidence="1">
    <location>
        <begin position="64"/>
        <end position="85"/>
    </location>
</feature>
<feature type="domain" description="YdbS-like PH" evidence="2">
    <location>
        <begin position="88"/>
        <end position="166"/>
    </location>
</feature>
<feature type="transmembrane region" description="Helical" evidence="1">
    <location>
        <begin position="28"/>
        <end position="52"/>
    </location>
</feature>
<dbReference type="eggNOG" id="COG3402">
    <property type="taxonomic scope" value="Bacteria"/>
</dbReference>
<keyword evidence="1" id="KW-0472">Membrane</keyword>
<keyword evidence="1" id="KW-1133">Transmembrane helix</keyword>
<dbReference type="EMBL" id="AVPU01000035">
    <property type="protein sequence ID" value="KGM53258.1"/>
    <property type="molecule type" value="Genomic_DNA"/>
</dbReference>